<dbReference type="AlphaFoldDB" id="A0A0V1MTW2"/>
<dbReference type="InterPro" id="IPR043502">
    <property type="entry name" value="DNA/RNA_pol_sf"/>
</dbReference>
<reference evidence="1 2" key="1">
    <citation type="submission" date="2015-01" db="EMBL/GenBank/DDBJ databases">
        <title>Evolution of Trichinella species and genotypes.</title>
        <authorList>
            <person name="Korhonen P.K."/>
            <person name="Edoardo P."/>
            <person name="Giuseppe L.R."/>
            <person name="Gasser R.B."/>
        </authorList>
    </citation>
    <scope>NUCLEOTIDE SEQUENCE [LARGE SCALE GENOMIC DNA]</scope>
    <source>
        <strain evidence="1">ISS1980</strain>
    </source>
</reference>
<dbReference type="Proteomes" id="UP000054843">
    <property type="component" value="Unassembled WGS sequence"/>
</dbReference>
<dbReference type="EMBL" id="JYDO01000040">
    <property type="protein sequence ID" value="KRZ75243.1"/>
    <property type="molecule type" value="Genomic_DNA"/>
</dbReference>
<dbReference type="STRING" id="268474.A0A0V1MTW2"/>
<name>A0A0V1MTW2_9BILA</name>
<evidence type="ECO:0008006" key="3">
    <source>
        <dbReference type="Google" id="ProtNLM"/>
    </source>
</evidence>
<dbReference type="PANTHER" id="PTHR47331:SF5">
    <property type="entry name" value="RIBONUCLEASE H"/>
    <property type="match status" value="1"/>
</dbReference>
<comment type="caution">
    <text evidence="1">The sequence shown here is derived from an EMBL/GenBank/DDBJ whole genome shotgun (WGS) entry which is preliminary data.</text>
</comment>
<evidence type="ECO:0000313" key="1">
    <source>
        <dbReference type="EMBL" id="KRZ75243.1"/>
    </source>
</evidence>
<proteinExistence type="predicted"/>
<sequence length="284" mass="33821">MRVELPLKGVETDDNLCVINALCVPHICDKVPPNPPMEGYEHLKGLKLADKFPREEIEIDLLIGIDHYYDNQTHSLHCQVDEDCKCECDVIKKFWEVEAMGTEERNESEVNILERFKNEVTFDGERYMVRLPWKTSEVQIPNNYGQAQQRLQQLEKSDQDLYGKEMDRRNERERWYTRENLVFTTPRRLPRRQNESNRTLQNQILDILIRFRRFKIRIQADISKMLLQIRLDPGDKDVSRFLWRNLEQDREPRIFRFNRVTFGLNCSPFLGDGCTTPPRKFEAS</sequence>
<protein>
    <recommendedName>
        <fullName evidence="3">Peptidase aspartic putative domain-containing protein</fullName>
    </recommendedName>
</protein>
<organism evidence="1 2">
    <name type="scientific">Trichinella papuae</name>
    <dbReference type="NCBI Taxonomy" id="268474"/>
    <lineage>
        <taxon>Eukaryota</taxon>
        <taxon>Metazoa</taxon>
        <taxon>Ecdysozoa</taxon>
        <taxon>Nematoda</taxon>
        <taxon>Enoplea</taxon>
        <taxon>Dorylaimia</taxon>
        <taxon>Trichinellida</taxon>
        <taxon>Trichinellidae</taxon>
        <taxon>Trichinella</taxon>
    </lineage>
</organism>
<dbReference type="SUPFAM" id="SSF56672">
    <property type="entry name" value="DNA/RNA polymerases"/>
    <property type="match status" value="1"/>
</dbReference>
<gene>
    <name evidence="1" type="ORF">T10_3389</name>
</gene>
<evidence type="ECO:0000313" key="2">
    <source>
        <dbReference type="Proteomes" id="UP000054843"/>
    </source>
</evidence>
<dbReference type="OrthoDB" id="5920525at2759"/>
<keyword evidence="2" id="KW-1185">Reference proteome</keyword>
<dbReference type="PANTHER" id="PTHR47331">
    <property type="entry name" value="PHD-TYPE DOMAIN-CONTAINING PROTEIN"/>
    <property type="match status" value="1"/>
</dbReference>
<accession>A0A0V1MTW2</accession>